<dbReference type="InterPro" id="IPR005103">
    <property type="entry name" value="AA9_LPMO"/>
</dbReference>
<evidence type="ECO:0000256" key="1">
    <source>
        <dbReference type="ARBA" id="ARBA00001973"/>
    </source>
</evidence>
<dbReference type="AlphaFoldDB" id="A0A369J9Q2"/>
<evidence type="ECO:0000256" key="12">
    <source>
        <dbReference type="ARBA" id="ARBA00023326"/>
    </source>
</evidence>
<keyword evidence="5" id="KW-0732">Signal</keyword>
<dbReference type="Gene3D" id="2.70.50.70">
    <property type="match status" value="1"/>
</dbReference>
<proteinExistence type="inferred from homology"/>
<evidence type="ECO:0000256" key="10">
    <source>
        <dbReference type="ARBA" id="ARBA00023157"/>
    </source>
</evidence>
<comment type="cofactor">
    <cofactor evidence="1">
        <name>Cu(2+)</name>
        <dbReference type="ChEBI" id="CHEBI:29036"/>
    </cofactor>
</comment>
<dbReference type="STRING" id="39966.A0A369J9Q2"/>
<protein>
    <recommendedName>
        <fullName evidence="15">lytic cellulose monooxygenase (C4-dehydrogenating)</fullName>
        <ecNumber evidence="15">1.14.99.56</ecNumber>
    </recommendedName>
</protein>
<evidence type="ECO:0000256" key="11">
    <source>
        <dbReference type="ARBA" id="ARBA00023277"/>
    </source>
</evidence>
<keyword evidence="4" id="KW-0479">Metal-binding</keyword>
<comment type="similarity">
    <text evidence="13">Belongs to the polysaccharide monooxygenase AA9 family.</text>
</comment>
<evidence type="ECO:0000256" key="9">
    <source>
        <dbReference type="ARBA" id="ARBA00023033"/>
    </source>
</evidence>
<comment type="catalytic activity">
    <reaction evidence="14">
        <text>[(1-&gt;4)-beta-D-glucosyl]n+m + reduced acceptor + O2 = 4-dehydro-beta-D-glucosyl-[(1-&gt;4)-beta-D-glucosyl]n-1 + [(1-&gt;4)-beta-D-glucosyl]m + acceptor + H2O.</text>
        <dbReference type="EC" id="1.14.99.56"/>
    </reaction>
</comment>
<evidence type="ECO:0000313" key="17">
    <source>
        <dbReference type="EMBL" id="RDB17175.1"/>
    </source>
</evidence>
<keyword evidence="3" id="KW-0964">Secreted</keyword>
<keyword evidence="12" id="KW-0624">Polysaccharide degradation</keyword>
<keyword evidence="6" id="KW-0136">Cellulose degradation</keyword>
<comment type="subcellular location">
    <subcellularLocation>
        <location evidence="2">Secreted</location>
    </subcellularLocation>
</comment>
<evidence type="ECO:0000259" key="16">
    <source>
        <dbReference type="Pfam" id="PF03443"/>
    </source>
</evidence>
<dbReference type="GO" id="GO:0046872">
    <property type="term" value="F:metal ion binding"/>
    <property type="evidence" value="ECO:0007669"/>
    <property type="project" value="UniProtKB-KW"/>
</dbReference>
<keyword evidence="8" id="KW-0186">Copper</keyword>
<evidence type="ECO:0000256" key="8">
    <source>
        <dbReference type="ARBA" id="ARBA00023008"/>
    </source>
</evidence>
<accession>A0A369J9Q2</accession>
<dbReference type="GO" id="GO:0004497">
    <property type="term" value="F:monooxygenase activity"/>
    <property type="evidence" value="ECO:0007669"/>
    <property type="project" value="UniProtKB-KW"/>
</dbReference>
<evidence type="ECO:0000256" key="2">
    <source>
        <dbReference type="ARBA" id="ARBA00004613"/>
    </source>
</evidence>
<dbReference type="GO" id="GO:0005576">
    <property type="term" value="C:extracellular region"/>
    <property type="evidence" value="ECO:0007669"/>
    <property type="project" value="UniProtKB-SubCell"/>
</dbReference>
<keyword evidence="10" id="KW-1015">Disulfide bond</keyword>
<keyword evidence="18" id="KW-1185">Reference proteome</keyword>
<comment type="caution">
    <text evidence="17">The sequence shown here is derived from an EMBL/GenBank/DDBJ whole genome shotgun (WGS) entry which is preliminary data.</text>
</comment>
<dbReference type="PANTHER" id="PTHR33353">
    <property type="entry name" value="PUTATIVE (AFU_ORTHOLOGUE AFUA_1G12560)-RELATED"/>
    <property type="match status" value="1"/>
</dbReference>
<evidence type="ECO:0000256" key="4">
    <source>
        <dbReference type="ARBA" id="ARBA00022723"/>
    </source>
</evidence>
<evidence type="ECO:0000256" key="6">
    <source>
        <dbReference type="ARBA" id="ARBA00023001"/>
    </source>
</evidence>
<dbReference type="InterPro" id="IPR049892">
    <property type="entry name" value="AA9"/>
</dbReference>
<sequence>MPTITLFRPTWSNYAVNARLRSLLAAAASIVCKVAAHGYVRSIRTNGQTIPGWDVTKDPYVTPQPLRVVRGTKLDSGFISDVASPDITCSIENQKLPPGPISATVAAEGTVEVQWNTVLNYMAKYPTTDCSKGKGDTASPWFKDVYVNGEWPLILSPRTDSSTPSRFQVRLRLEATYFATKTMLCTVQAILYSADRE</sequence>
<dbReference type="EMBL" id="LUEZ02000113">
    <property type="protein sequence ID" value="RDB17175.1"/>
    <property type="molecule type" value="Genomic_DNA"/>
</dbReference>
<keyword evidence="9" id="KW-0503">Monooxygenase</keyword>
<keyword evidence="7" id="KW-0560">Oxidoreductase</keyword>
<dbReference type="Pfam" id="PF03443">
    <property type="entry name" value="AA9"/>
    <property type="match status" value="1"/>
</dbReference>
<evidence type="ECO:0000256" key="13">
    <source>
        <dbReference type="ARBA" id="ARBA00044502"/>
    </source>
</evidence>
<dbReference type="PANTHER" id="PTHR33353:SF10">
    <property type="entry name" value="ENDO-BETA-1,4-GLUCANASE D"/>
    <property type="match status" value="1"/>
</dbReference>
<reference evidence="17" key="1">
    <citation type="submission" date="2018-04" db="EMBL/GenBank/DDBJ databases">
        <title>Whole genome sequencing of Hypsizygus marmoreus.</title>
        <authorList>
            <person name="Choi I.-G."/>
            <person name="Min B."/>
            <person name="Kim J.-G."/>
            <person name="Kim S."/>
            <person name="Oh Y.-L."/>
            <person name="Kong W.-S."/>
            <person name="Park H."/>
            <person name="Jeong J."/>
            <person name="Song E.-S."/>
        </authorList>
    </citation>
    <scope>NUCLEOTIDE SEQUENCE [LARGE SCALE GENOMIC DNA]</scope>
    <source>
        <strain evidence="17">51987-8</strain>
    </source>
</reference>
<evidence type="ECO:0000256" key="15">
    <source>
        <dbReference type="ARBA" id="ARBA00047174"/>
    </source>
</evidence>
<evidence type="ECO:0000256" key="7">
    <source>
        <dbReference type="ARBA" id="ARBA00023002"/>
    </source>
</evidence>
<dbReference type="InParanoid" id="A0A369J9Q2"/>
<gene>
    <name evidence="17" type="ORF">Hypma_001820</name>
</gene>
<evidence type="ECO:0000256" key="5">
    <source>
        <dbReference type="ARBA" id="ARBA00022729"/>
    </source>
</evidence>
<evidence type="ECO:0000313" key="18">
    <source>
        <dbReference type="Proteomes" id="UP000076154"/>
    </source>
</evidence>
<dbReference type="EC" id="1.14.99.56" evidence="15"/>
<evidence type="ECO:0000256" key="14">
    <source>
        <dbReference type="ARBA" id="ARBA00045077"/>
    </source>
</evidence>
<dbReference type="GO" id="GO:0030245">
    <property type="term" value="P:cellulose catabolic process"/>
    <property type="evidence" value="ECO:0007669"/>
    <property type="project" value="UniProtKB-KW"/>
</dbReference>
<name>A0A369J9Q2_HYPMA</name>
<organism evidence="17 18">
    <name type="scientific">Hypsizygus marmoreus</name>
    <name type="common">White beech mushroom</name>
    <name type="synonym">Agaricus marmoreus</name>
    <dbReference type="NCBI Taxonomy" id="39966"/>
    <lineage>
        <taxon>Eukaryota</taxon>
        <taxon>Fungi</taxon>
        <taxon>Dikarya</taxon>
        <taxon>Basidiomycota</taxon>
        <taxon>Agaricomycotina</taxon>
        <taxon>Agaricomycetes</taxon>
        <taxon>Agaricomycetidae</taxon>
        <taxon>Agaricales</taxon>
        <taxon>Tricholomatineae</taxon>
        <taxon>Lyophyllaceae</taxon>
        <taxon>Hypsizygus</taxon>
    </lineage>
</organism>
<keyword evidence="11" id="KW-0119">Carbohydrate metabolism</keyword>
<dbReference type="Proteomes" id="UP000076154">
    <property type="component" value="Unassembled WGS sequence"/>
</dbReference>
<evidence type="ECO:0000256" key="3">
    <source>
        <dbReference type="ARBA" id="ARBA00022525"/>
    </source>
</evidence>
<dbReference type="OrthoDB" id="4849160at2759"/>
<feature type="domain" description="Auxiliary Activity family 9 catalytic" evidence="16">
    <location>
        <begin position="37"/>
        <end position="143"/>
    </location>
</feature>